<dbReference type="AlphaFoldDB" id="A0A0D6JCC5"/>
<keyword evidence="3" id="KW-1185">Reference proteome</keyword>
<feature type="compositionally biased region" description="Basic residues" evidence="1">
    <location>
        <begin position="138"/>
        <end position="149"/>
    </location>
</feature>
<evidence type="ECO:0000313" key="3">
    <source>
        <dbReference type="Proteomes" id="UP000033187"/>
    </source>
</evidence>
<dbReference type="EMBL" id="LN829119">
    <property type="protein sequence ID" value="CPR16191.1"/>
    <property type="molecule type" value="Genomic_DNA"/>
</dbReference>
<name>A0A0D6JCC5_9HYPH</name>
<dbReference type="RefSeq" id="WP_046476605.1">
    <property type="nucleotide sequence ID" value="NZ_LN829118.1"/>
</dbReference>
<gene>
    <name evidence="2" type="ORF">YBN1229_v1_0694</name>
</gene>
<evidence type="ECO:0000313" key="2">
    <source>
        <dbReference type="EMBL" id="CPR16191.1"/>
    </source>
</evidence>
<protein>
    <submittedName>
        <fullName evidence="2">Uncharacterized protein</fullName>
    </submittedName>
</protein>
<feature type="region of interest" description="Disordered" evidence="1">
    <location>
        <begin position="113"/>
        <end position="149"/>
    </location>
</feature>
<dbReference type="KEGG" id="fiy:BN1229_v1_0694"/>
<accession>A0A0D6JCC5</accession>
<evidence type="ECO:0000256" key="1">
    <source>
        <dbReference type="SAM" id="MobiDB-lite"/>
    </source>
</evidence>
<reference evidence="3" key="1">
    <citation type="submission" date="2015-02" db="EMBL/GenBank/DDBJ databases">
        <authorList>
            <person name="Chooi Y.-H."/>
        </authorList>
    </citation>
    <scope>NUCLEOTIDE SEQUENCE [LARGE SCALE GENOMIC DNA]</scope>
    <source>
        <strain evidence="3">strain Y</strain>
    </source>
</reference>
<dbReference type="KEGG" id="fil:BN1229_v1_0691"/>
<sequence>MTNKSPFASWSEDYKASQARSTAQLLKGLGAKEHEAKRHLKEAIAYYESRQWVSDGIEAEQLDDLLNDLRQKADTAYTLTCQTSDYLNAILNSQRSHLAIGTAAARRDELMRATGPLPHKDTIEPTPLESFLQTSRTPKPKTRKRKMSM</sequence>
<proteinExistence type="predicted"/>
<organism evidence="2 3">
    <name type="scientific">Candidatus Filomicrobium marinum</name>
    <dbReference type="NCBI Taxonomy" id="1608628"/>
    <lineage>
        <taxon>Bacteria</taxon>
        <taxon>Pseudomonadati</taxon>
        <taxon>Pseudomonadota</taxon>
        <taxon>Alphaproteobacteria</taxon>
        <taxon>Hyphomicrobiales</taxon>
        <taxon>Hyphomicrobiaceae</taxon>
        <taxon>Filomicrobium</taxon>
    </lineage>
</organism>
<dbReference type="Proteomes" id="UP000033187">
    <property type="component" value="Chromosome 1"/>
</dbReference>